<comment type="similarity">
    <text evidence="8 9">Belongs to the TonB-dependent receptor family.</text>
</comment>
<feature type="chain" id="PRO_5021875212" evidence="10">
    <location>
        <begin position="24"/>
        <end position="861"/>
    </location>
</feature>
<reference evidence="13 14" key="1">
    <citation type="submission" date="2019-02" db="EMBL/GenBank/DDBJ databases">
        <title>Prokaryotic population dynamics and viral predation in marine succession experiment using metagenomics: the confinement effect.</title>
        <authorList>
            <person name="Haro-Moreno J.M."/>
            <person name="Rodriguez-Valera F."/>
            <person name="Lopez-Perez M."/>
        </authorList>
    </citation>
    <scope>NUCLEOTIDE SEQUENCE [LARGE SCALE GENOMIC DNA]</scope>
    <source>
        <strain evidence="13">MED-G169</strain>
    </source>
</reference>
<keyword evidence="7 8" id="KW-0998">Cell outer membrane</keyword>
<evidence type="ECO:0000259" key="11">
    <source>
        <dbReference type="Pfam" id="PF00593"/>
    </source>
</evidence>
<evidence type="ECO:0000256" key="3">
    <source>
        <dbReference type="ARBA" id="ARBA00022452"/>
    </source>
</evidence>
<keyword evidence="5 9" id="KW-0798">TonB box</keyword>
<dbReference type="Pfam" id="PF07715">
    <property type="entry name" value="Plug"/>
    <property type="match status" value="1"/>
</dbReference>
<keyword evidence="2 8" id="KW-0813">Transport</keyword>
<dbReference type="InterPro" id="IPR039426">
    <property type="entry name" value="TonB-dep_rcpt-like"/>
</dbReference>
<evidence type="ECO:0000256" key="1">
    <source>
        <dbReference type="ARBA" id="ARBA00004571"/>
    </source>
</evidence>
<dbReference type="Gene3D" id="2.170.130.10">
    <property type="entry name" value="TonB-dependent receptor, plug domain"/>
    <property type="match status" value="1"/>
</dbReference>
<dbReference type="InterPro" id="IPR036942">
    <property type="entry name" value="Beta-barrel_TonB_sf"/>
</dbReference>
<evidence type="ECO:0000256" key="2">
    <source>
        <dbReference type="ARBA" id="ARBA00022448"/>
    </source>
</evidence>
<dbReference type="PANTHER" id="PTHR47234">
    <property type="match status" value="1"/>
</dbReference>
<comment type="caution">
    <text evidence="13">The sequence shown here is derived from an EMBL/GenBank/DDBJ whole genome shotgun (WGS) entry which is preliminary data.</text>
</comment>
<dbReference type="InterPro" id="IPR012910">
    <property type="entry name" value="Plug_dom"/>
</dbReference>
<dbReference type="InterPro" id="IPR037066">
    <property type="entry name" value="Plug_dom_sf"/>
</dbReference>
<proteinExistence type="inferred from homology"/>
<protein>
    <submittedName>
        <fullName evidence="13">TonB-dependent receptor</fullName>
    </submittedName>
</protein>
<dbReference type="Proteomes" id="UP000318148">
    <property type="component" value="Unassembled WGS sequence"/>
</dbReference>
<dbReference type="SUPFAM" id="SSF56935">
    <property type="entry name" value="Porins"/>
    <property type="match status" value="1"/>
</dbReference>
<organism evidence="13 14">
    <name type="scientific">SAR92 clade bacterium</name>
    <dbReference type="NCBI Taxonomy" id="2315479"/>
    <lineage>
        <taxon>Bacteria</taxon>
        <taxon>Pseudomonadati</taxon>
        <taxon>Pseudomonadota</taxon>
        <taxon>Gammaproteobacteria</taxon>
        <taxon>Cellvibrionales</taxon>
        <taxon>Porticoccaceae</taxon>
        <taxon>SAR92 clade</taxon>
    </lineage>
</organism>
<evidence type="ECO:0000313" key="13">
    <source>
        <dbReference type="EMBL" id="RZO04861.1"/>
    </source>
</evidence>
<dbReference type="Gene3D" id="2.40.170.20">
    <property type="entry name" value="TonB-dependent receptor, beta-barrel domain"/>
    <property type="match status" value="1"/>
</dbReference>
<evidence type="ECO:0000259" key="12">
    <source>
        <dbReference type="Pfam" id="PF07715"/>
    </source>
</evidence>
<accession>A0A520LJX9</accession>
<feature type="domain" description="TonB-dependent receptor plug" evidence="12">
    <location>
        <begin position="47"/>
        <end position="161"/>
    </location>
</feature>
<keyword evidence="13" id="KW-0675">Receptor</keyword>
<dbReference type="Pfam" id="PF00593">
    <property type="entry name" value="TonB_dep_Rec_b-barrel"/>
    <property type="match status" value="1"/>
</dbReference>
<evidence type="ECO:0000256" key="10">
    <source>
        <dbReference type="SAM" id="SignalP"/>
    </source>
</evidence>
<evidence type="ECO:0000313" key="14">
    <source>
        <dbReference type="Proteomes" id="UP000318148"/>
    </source>
</evidence>
<evidence type="ECO:0000256" key="5">
    <source>
        <dbReference type="ARBA" id="ARBA00023077"/>
    </source>
</evidence>
<dbReference type="AlphaFoldDB" id="A0A520LJX9"/>
<evidence type="ECO:0000256" key="4">
    <source>
        <dbReference type="ARBA" id="ARBA00022692"/>
    </source>
</evidence>
<keyword evidence="4 8" id="KW-0812">Transmembrane</keyword>
<name>A0A520LJX9_9GAMM</name>
<feature type="domain" description="TonB-dependent receptor-like beta-barrel" evidence="11">
    <location>
        <begin position="355"/>
        <end position="825"/>
    </location>
</feature>
<dbReference type="PANTHER" id="PTHR47234:SF1">
    <property type="entry name" value="TONB-DEPENDENT RECEPTOR"/>
    <property type="match status" value="1"/>
</dbReference>
<comment type="subcellular location">
    <subcellularLocation>
        <location evidence="1 8">Cell outer membrane</location>
        <topology evidence="1 8">Multi-pass membrane protein</topology>
    </subcellularLocation>
</comment>
<gene>
    <name evidence="13" type="ORF">EVB02_03825</name>
</gene>
<evidence type="ECO:0000256" key="6">
    <source>
        <dbReference type="ARBA" id="ARBA00023136"/>
    </source>
</evidence>
<feature type="signal peptide" evidence="10">
    <location>
        <begin position="1"/>
        <end position="23"/>
    </location>
</feature>
<evidence type="ECO:0000256" key="8">
    <source>
        <dbReference type="PROSITE-ProRule" id="PRU01360"/>
    </source>
</evidence>
<dbReference type="InterPro" id="IPR000531">
    <property type="entry name" value="Beta-barrel_TonB"/>
</dbReference>
<keyword evidence="10" id="KW-0732">Signal</keyword>
<dbReference type="PROSITE" id="PS52016">
    <property type="entry name" value="TONB_DEPENDENT_REC_3"/>
    <property type="match status" value="1"/>
</dbReference>
<dbReference type="GO" id="GO:0009279">
    <property type="term" value="C:cell outer membrane"/>
    <property type="evidence" value="ECO:0007669"/>
    <property type="project" value="UniProtKB-SubCell"/>
</dbReference>
<sequence length="861" mass="93697">MDKRNTLLLCMTFVLAPWNLSYAQDLDIEEVVITGSYLKSNPGDEALPVQVLERDYIDGIGANSLSDVISKLSISSGAENQADSFTQGSTQGTANVNLRGLGLSSTLILINGRRQTISGALANDGSVFVDTSSIPIEALQRVEVLKEGATSTYGSDAIAGVVNFVLREEFNGFDLSVRHQKVDDGGQTDNSIGFIWGNGNGTTHLTIAGNYLDRSALSATKRPNLADNANSSLGSSFISYGAATVESGVYAGTYEPGQYIPNAECESYSEGRPIGNILCGFAYGPRFNLVNAEKRIQLYSNLHHDFENGVELLGEIGLSNNEVSDNPQSPSYPDLTFPVISASHPSNPLGVPLAWLGRPFAFGYPSPLAPRENDTFRASISLTGSLQNGWNWNTALTHSSNEYRAIQPDTIASRLRDAFVGQGGPNGDEYYDPFIPENNSQALYDFMSYQTDSTRTTDLTVLDGVMSGNLILLSSGKTIEMAIGVQLINEGYKTETDDLYEIKYDENGIAIPVDLIFLGGISELDESRNGYSAFIEAKAPISDTLELTGALRYEDLEFGTSIDPKIALRWQASDMLVLRASASTAFRQPSLSQVNAQIVQLINIQDYNIDGTAKGGSAFVRVTQSGSSELEGEESDNLNFGLILKPYENLDLKLDYWNVNYTDLITVENPQGKLLADLNGPDVVRTDTGALSGIIVDYFNSSDVDVTGLDLEMYWEFRDSWALSLNAAQMLEYDITLPTGGKVDALGSFNSDNFARSLPKTKANVNLTWSGEAQSATLNMNHVSSYKNGLDKVNSFDTIDVQYAVVFNTDDDTDTIKASFGIKNLLDEAPPRVIDGANFSYDSKQHSPLGRTLYMSLRFQY</sequence>
<evidence type="ECO:0000256" key="9">
    <source>
        <dbReference type="RuleBase" id="RU003357"/>
    </source>
</evidence>
<keyword evidence="3 8" id="KW-1134">Transmembrane beta strand</keyword>
<keyword evidence="6 8" id="KW-0472">Membrane</keyword>
<evidence type="ECO:0000256" key="7">
    <source>
        <dbReference type="ARBA" id="ARBA00023237"/>
    </source>
</evidence>
<dbReference type="EMBL" id="SHBO01000053">
    <property type="protein sequence ID" value="RZO04861.1"/>
    <property type="molecule type" value="Genomic_DNA"/>
</dbReference>